<dbReference type="PANTHER" id="PTHR35603:SF2">
    <property type="entry name" value="OUTER MEMBRANE LIPOPROTEIN"/>
    <property type="match status" value="1"/>
</dbReference>
<dbReference type="PROSITE" id="PS50915">
    <property type="entry name" value="CRYSTALLIN_BETA_GAMMA"/>
    <property type="match status" value="2"/>
</dbReference>
<dbReference type="Pfam" id="PF05433">
    <property type="entry name" value="Rick_17kDa_Anti"/>
    <property type="match status" value="1"/>
</dbReference>
<dbReference type="InterPro" id="IPR011024">
    <property type="entry name" value="G_crystallin-like"/>
</dbReference>
<evidence type="ECO:0000313" key="7">
    <source>
        <dbReference type="EMBL" id="QJR11957.1"/>
    </source>
</evidence>
<comment type="subcellular location">
    <subcellularLocation>
        <location evidence="1">Membrane</location>
    </subcellularLocation>
</comment>
<comment type="similarity">
    <text evidence="2">Belongs to the beta/gamma-crystallin family.</text>
</comment>
<keyword evidence="4" id="KW-0472">Membrane</keyword>
<feature type="domain" description="Beta/gamma crystallin 'Greek key'" evidence="6">
    <location>
        <begin position="60"/>
        <end position="101"/>
    </location>
</feature>
<dbReference type="RefSeq" id="WP_171093733.1">
    <property type="nucleotide sequence ID" value="NZ_CP053069.1"/>
</dbReference>
<dbReference type="InterPro" id="IPR051407">
    <property type="entry name" value="Bact_OM_lipoprot/Surf_antigen"/>
</dbReference>
<keyword evidence="8" id="KW-1185">Reference proteome</keyword>
<evidence type="ECO:0000256" key="1">
    <source>
        <dbReference type="ARBA" id="ARBA00004370"/>
    </source>
</evidence>
<evidence type="ECO:0000256" key="5">
    <source>
        <dbReference type="SAM" id="SignalP"/>
    </source>
</evidence>
<dbReference type="GO" id="GO:0019867">
    <property type="term" value="C:outer membrane"/>
    <property type="evidence" value="ECO:0007669"/>
    <property type="project" value="InterPro"/>
</dbReference>
<proteinExistence type="inferred from homology"/>
<evidence type="ECO:0000256" key="4">
    <source>
        <dbReference type="ARBA" id="ARBA00023136"/>
    </source>
</evidence>
<dbReference type="InterPro" id="IPR001064">
    <property type="entry name" value="Beta/gamma_crystallin"/>
</dbReference>
<dbReference type="PANTHER" id="PTHR35603">
    <property type="match status" value="1"/>
</dbReference>
<dbReference type="Pfam" id="PF00030">
    <property type="entry name" value="Crystall"/>
    <property type="match status" value="1"/>
</dbReference>
<evidence type="ECO:0000313" key="8">
    <source>
        <dbReference type="Proteomes" id="UP000501534"/>
    </source>
</evidence>
<keyword evidence="5" id="KW-0732">Signal</keyword>
<feature type="signal peptide" evidence="5">
    <location>
        <begin position="1"/>
        <end position="19"/>
    </location>
</feature>
<protein>
    <recommendedName>
        <fullName evidence="6">Beta/gamma crystallin 'Greek key' domain-containing protein</fullName>
    </recommendedName>
</protein>
<accession>A0A6M4H290</accession>
<dbReference type="KEGG" id="uru:DSM104443_03040"/>
<reference evidence="7 8" key="1">
    <citation type="submission" date="2020-04" db="EMBL/GenBank/DDBJ databases">
        <title>Usitatibacter rugosus gen. nov., sp. nov. and Usitatibacter palustris sp. nov., novel members of Usitatibacteraceae fam. nov. within the order Nitrosomonadales isolated from soil.</title>
        <authorList>
            <person name="Huber K.J."/>
            <person name="Neumann-Schaal M."/>
            <person name="Geppert A."/>
            <person name="Luckner M."/>
            <person name="Wanner G."/>
            <person name="Overmann J."/>
        </authorList>
    </citation>
    <scope>NUCLEOTIDE SEQUENCE [LARGE SCALE GENOMIC DNA]</scope>
    <source>
        <strain evidence="7 8">0125_3</strain>
    </source>
</reference>
<sequence length="259" mass="28491">MNRFTPLMLALTFALPAAAEVVLYEHDNFQGRTLRADKAMKNFERTGFNDRASSLIVFTERWEVCEDAQYAGRCVVLRPGRYPTLSAMGLNDRLSSVRKVATNARIDDNRYAPQPVPVYDNRRRNNERLYEANVTSVRAVVGPTEQRCWVEQEQTNNDRNIPGAVIGGILGGVLGHQVGSGRGNDVATALGAVGGAVVGSNVNRGSGTRDVQRCANVPSQARADYYDVTYSYKGVEHRMQMAQAPGRTVTVNNRGEPRA</sequence>
<feature type="chain" id="PRO_5026763218" description="Beta/gamma crystallin 'Greek key' domain-containing protein" evidence="5">
    <location>
        <begin position="20"/>
        <end position="259"/>
    </location>
</feature>
<name>A0A6M4H290_9PROT</name>
<dbReference type="EMBL" id="CP053069">
    <property type="protein sequence ID" value="QJR11957.1"/>
    <property type="molecule type" value="Genomic_DNA"/>
</dbReference>
<dbReference type="Proteomes" id="UP000501534">
    <property type="component" value="Chromosome"/>
</dbReference>
<feature type="domain" description="Beta/gamma crystallin 'Greek key'" evidence="6">
    <location>
        <begin position="19"/>
        <end position="59"/>
    </location>
</feature>
<dbReference type="Gene3D" id="2.60.20.10">
    <property type="entry name" value="Crystallins"/>
    <property type="match status" value="1"/>
</dbReference>
<dbReference type="AlphaFoldDB" id="A0A6M4H290"/>
<evidence type="ECO:0000256" key="2">
    <source>
        <dbReference type="ARBA" id="ARBA00009646"/>
    </source>
</evidence>
<evidence type="ECO:0000259" key="6">
    <source>
        <dbReference type="PROSITE" id="PS50915"/>
    </source>
</evidence>
<evidence type="ECO:0000256" key="3">
    <source>
        <dbReference type="ARBA" id="ARBA00022737"/>
    </source>
</evidence>
<dbReference type="SMART" id="SM00247">
    <property type="entry name" value="XTALbg"/>
    <property type="match status" value="1"/>
</dbReference>
<gene>
    <name evidence="7" type="ORF">DSM104443_03040</name>
</gene>
<dbReference type="InterPro" id="IPR008816">
    <property type="entry name" value="Gly_zipper_2TM_dom"/>
</dbReference>
<keyword evidence="3" id="KW-0677">Repeat</keyword>
<organism evidence="7 8">
    <name type="scientific">Usitatibacter rugosus</name>
    <dbReference type="NCBI Taxonomy" id="2732067"/>
    <lineage>
        <taxon>Bacteria</taxon>
        <taxon>Pseudomonadati</taxon>
        <taxon>Pseudomonadota</taxon>
        <taxon>Betaproteobacteria</taxon>
        <taxon>Nitrosomonadales</taxon>
        <taxon>Usitatibacteraceae</taxon>
        <taxon>Usitatibacter</taxon>
    </lineage>
</organism>
<dbReference type="SUPFAM" id="SSF49695">
    <property type="entry name" value="gamma-Crystallin-like"/>
    <property type="match status" value="1"/>
</dbReference>